<dbReference type="SUPFAM" id="SSF52833">
    <property type="entry name" value="Thioredoxin-like"/>
    <property type="match status" value="1"/>
</dbReference>
<reference evidence="2" key="1">
    <citation type="submission" date="2019-08" db="EMBL/GenBank/DDBJ databases">
        <authorList>
            <person name="Kucharzyk K."/>
            <person name="Murdoch R.W."/>
            <person name="Higgins S."/>
            <person name="Loffler F."/>
        </authorList>
    </citation>
    <scope>NUCLEOTIDE SEQUENCE</scope>
</reference>
<protein>
    <recommendedName>
        <fullName evidence="3">Thioredoxin domain-containing protein</fullName>
    </recommendedName>
</protein>
<feature type="transmembrane region" description="Helical" evidence="1">
    <location>
        <begin position="7"/>
        <end position="27"/>
    </location>
</feature>
<dbReference type="InterPro" id="IPR036249">
    <property type="entry name" value="Thioredoxin-like_sf"/>
</dbReference>
<dbReference type="AlphaFoldDB" id="A0A644XBW7"/>
<keyword evidence="1" id="KW-0812">Transmembrane</keyword>
<proteinExistence type="predicted"/>
<name>A0A644XBW7_9ZZZZ</name>
<evidence type="ECO:0008006" key="3">
    <source>
        <dbReference type="Google" id="ProtNLM"/>
    </source>
</evidence>
<dbReference type="InterPro" id="IPR046698">
    <property type="entry name" value="PedC-like"/>
</dbReference>
<keyword evidence="1" id="KW-1133">Transmembrane helix</keyword>
<comment type="caution">
    <text evidence="2">The sequence shown here is derived from an EMBL/GenBank/DDBJ whole genome shotgun (WGS) entry which is preliminary data.</text>
</comment>
<dbReference type="Pfam" id="PF20207">
    <property type="entry name" value="DUF6568"/>
    <property type="match status" value="1"/>
</dbReference>
<evidence type="ECO:0000256" key="1">
    <source>
        <dbReference type="SAM" id="Phobius"/>
    </source>
</evidence>
<feature type="transmembrane region" description="Helical" evidence="1">
    <location>
        <begin position="47"/>
        <end position="66"/>
    </location>
</feature>
<feature type="transmembrane region" description="Helical" evidence="1">
    <location>
        <begin position="78"/>
        <end position="97"/>
    </location>
</feature>
<gene>
    <name evidence="2" type="ORF">SDC9_58014</name>
</gene>
<dbReference type="EMBL" id="VSSQ01001861">
    <property type="protein sequence ID" value="MPM11664.1"/>
    <property type="molecule type" value="Genomic_DNA"/>
</dbReference>
<keyword evidence="1" id="KW-0472">Membrane</keyword>
<dbReference type="CDD" id="cd02947">
    <property type="entry name" value="TRX_family"/>
    <property type="match status" value="1"/>
</dbReference>
<evidence type="ECO:0000313" key="2">
    <source>
        <dbReference type="EMBL" id="MPM11664.1"/>
    </source>
</evidence>
<dbReference type="Gene3D" id="3.40.30.10">
    <property type="entry name" value="Glutaredoxin"/>
    <property type="match status" value="1"/>
</dbReference>
<organism evidence="2">
    <name type="scientific">bioreactor metagenome</name>
    <dbReference type="NCBI Taxonomy" id="1076179"/>
    <lineage>
        <taxon>unclassified sequences</taxon>
        <taxon>metagenomes</taxon>
        <taxon>ecological metagenomes</taxon>
    </lineage>
</organism>
<sequence length="224" mass="25416">MKKTKLATVCISGVSVSVILFLLTIRLHIKDGYARDAGIYVSELISIASWVLLGFCIIAFILFFVLSKLSDKKWTLRTSALFLTILIIFGLSVNIGWEVSFDRAKNADIQHENLNPITLEELKTTIHGKEFQVVYIGRDSCPLCEYIMPDFLEYLEATNLDVLYYNTKNDRETRAEEMREVLDSIPVHGVPFIMVVDNQEIVATFEGEHVVNELKAYIENSIGT</sequence>
<accession>A0A644XBW7</accession>